<dbReference type="Proteomes" id="UP000234661">
    <property type="component" value="Unassembled WGS sequence"/>
</dbReference>
<dbReference type="AlphaFoldDB" id="A0A2J4XWX6"/>
<proteinExistence type="predicted"/>
<evidence type="ECO:0000313" key="4">
    <source>
        <dbReference type="Proteomes" id="UP000234661"/>
    </source>
</evidence>
<feature type="non-terminal residue" evidence="3">
    <location>
        <position position="1"/>
    </location>
</feature>
<feature type="domain" description="Nitrogenase/oxidoreductase component 1" evidence="2">
    <location>
        <begin position="2"/>
        <end position="57"/>
    </location>
</feature>
<evidence type="ECO:0000313" key="3">
    <source>
        <dbReference type="EMBL" id="PLM43080.1"/>
    </source>
</evidence>
<evidence type="ECO:0000259" key="2">
    <source>
        <dbReference type="Pfam" id="PF00148"/>
    </source>
</evidence>
<comment type="caution">
    <text evidence="3">The sequence shown here is derived from an EMBL/GenBank/DDBJ whole genome shotgun (WGS) entry which is preliminary data.</text>
</comment>
<dbReference type="Pfam" id="PF00148">
    <property type="entry name" value="Oxidored_nitro"/>
    <property type="match status" value="1"/>
</dbReference>
<dbReference type="Gene3D" id="3.40.50.1980">
    <property type="entry name" value="Nitrogenase molybdenum iron protein domain"/>
    <property type="match status" value="1"/>
</dbReference>
<organism evidence="3 4">
    <name type="scientific">Klebsiella michiganensis</name>
    <dbReference type="NCBI Taxonomy" id="1134687"/>
    <lineage>
        <taxon>Bacteria</taxon>
        <taxon>Pseudomonadati</taxon>
        <taxon>Pseudomonadota</taxon>
        <taxon>Gammaproteobacteria</taxon>
        <taxon>Enterobacterales</taxon>
        <taxon>Enterobacteriaceae</taxon>
        <taxon>Klebsiella/Raoultella group</taxon>
        <taxon>Klebsiella</taxon>
    </lineage>
</organism>
<name>A0A2J4XWX6_9ENTR</name>
<dbReference type="GO" id="GO:0016491">
    <property type="term" value="F:oxidoreductase activity"/>
    <property type="evidence" value="ECO:0007669"/>
    <property type="project" value="InterPro"/>
</dbReference>
<accession>A0A2J4XWX6</accession>
<evidence type="ECO:0000256" key="1">
    <source>
        <dbReference type="SAM" id="MobiDB-lite"/>
    </source>
</evidence>
<protein>
    <submittedName>
        <fullName evidence="3">Nitrogenase iron-molybdenum cofactor biosynthesis protein NifN</fullName>
    </submittedName>
</protein>
<gene>
    <name evidence="3" type="ORF">CWM85_39270</name>
</gene>
<feature type="compositionally biased region" description="Polar residues" evidence="1">
    <location>
        <begin position="71"/>
        <end position="81"/>
    </location>
</feature>
<dbReference type="EMBL" id="PIET01002392">
    <property type="protein sequence ID" value="PLM43080.1"/>
    <property type="molecule type" value="Genomic_DNA"/>
</dbReference>
<feature type="region of interest" description="Disordered" evidence="1">
    <location>
        <begin position="67"/>
        <end position="88"/>
    </location>
</feature>
<sequence length="88" mass="9902">PADLLVANSHACDLAEQFALPLVRAGFPIFDKLGEFRRVRQGYSGMRDTLFELANLMRERHHHLARYRSPLRQNTESSLSTGGAYAAD</sequence>
<reference evidence="3 4" key="2">
    <citation type="submission" date="2018-01" db="EMBL/GenBank/DDBJ databases">
        <title>Genomic study of Klebsiella pneumoniae.</title>
        <authorList>
            <person name="Yang Y."/>
            <person name="Bicalho R."/>
        </authorList>
    </citation>
    <scope>NUCLEOTIDE SEQUENCE [LARGE SCALE GENOMIC DNA]</scope>
    <source>
        <strain evidence="3 4">A2</strain>
    </source>
</reference>
<dbReference type="InterPro" id="IPR000510">
    <property type="entry name" value="Nase/OxRdtase_comp1"/>
</dbReference>
<dbReference type="SUPFAM" id="SSF53807">
    <property type="entry name" value="Helical backbone' metal receptor"/>
    <property type="match status" value="1"/>
</dbReference>
<reference evidence="3 4" key="1">
    <citation type="submission" date="2017-11" db="EMBL/GenBank/DDBJ databases">
        <authorList>
            <person name="Han C.G."/>
        </authorList>
    </citation>
    <scope>NUCLEOTIDE SEQUENCE [LARGE SCALE GENOMIC DNA]</scope>
    <source>
        <strain evidence="3 4">A2</strain>
    </source>
</reference>